<reference evidence="1" key="1">
    <citation type="submission" date="2020-04" db="EMBL/GenBank/DDBJ databases">
        <authorList>
            <person name="Chiriac C."/>
            <person name="Salcher M."/>
            <person name="Ghai R."/>
            <person name="Kavagutti S V."/>
        </authorList>
    </citation>
    <scope>NUCLEOTIDE SEQUENCE</scope>
</reference>
<dbReference type="Gene3D" id="2.130.10.10">
    <property type="entry name" value="YVTN repeat-like/Quinoprotein amine dehydrogenase"/>
    <property type="match status" value="1"/>
</dbReference>
<name>A0A6J5KMA6_9CAUD</name>
<protein>
    <submittedName>
        <fullName evidence="1">Uncharacterized protein</fullName>
    </submittedName>
</protein>
<accession>A0A6J5KMA6</accession>
<dbReference type="EMBL" id="LR796174">
    <property type="protein sequence ID" value="CAB4123474.1"/>
    <property type="molecule type" value="Genomic_DNA"/>
</dbReference>
<dbReference type="InterPro" id="IPR015943">
    <property type="entry name" value="WD40/YVTN_repeat-like_dom_sf"/>
</dbReference>
<dbReference type="SUPFAM" id="SSF110296">
    <property type="entry name" value="Oligoxyloglucan reducing end-specific cellobiohydrolase"/>
    <property type="match status" value="1"/>
</dbReference>
<organism evidence="1">
    <name type="scientific">uncultured Caudovirales phage</name>
    <dbReference type="NCBI Taxonomy" id="2100421"/>
    <lineage>
        <taxon>Viruses</taxon>
        <taxon>Duplodnaviria</taxon>
        <taxon>Heunggongvirae</taxon>
        <taxon>Uroviricota</taxon>
        <taxon>Caudoviricetes</taxon>
        <taxon>Peduoviridae</taxon>
        <taxon>Maltschvirus</taxon>
        <taxon>Maltschvirus maltsch</taxon>
    </lineage>
</organism>
<gene>
    <name evidence="1" type="ORF">UFOVP46_5</name>
</gene>
<proteinExistence type="predicted"/>
<evidence type="ECO:0000313" key="1">
    <source>
        <dbReference type="EMBL" id="CAB4123474.1"/>
    </source>
</evidence>
<sequence>MAIATIGGANAVSPAGTSSVVLQGYSSTGTYTYTPSTPLPAGNYVLTNGTAAESTSVLIGNKTLATTKGSSVSFNLPTATSSLTFKSQTATDLTNTTILRTPMYPNSSGTLNIMGSADGYYYVFDSNNATVWRSPDLFNFSPVIVTISASAYVQANTIRVFKVGSNTVIVGPGQSAVSTDGGNTFARYSMPFTPYSVAYGNNILVAWASTGFFYSSPDGITWTQRTSSSGNTFTVIEYVNNKFVAAGYSKVWSSTDGITWATTGAATGNLLVNSLAYGNGKYVMGINGAATYYSSDLITWTSIATIGAVGAFVGFVNSRFVAMSNASAINYGWTSADGVTWTTSTILMGWQTGNTVSCATVVNGTEYVAMSLNYQQVYRSTNGTTITAAQLATSNGTNLGTMAKYLAVGNAEYLFFTNTNYYKTTDGGNTWTGGYASPTTSQLGLVSVTYTSGTFVAFLTSSTSGGTLYGVTSPDGVTWTVVSQPPYSVAAGGFSDDNYVYAASTTAANATYYRGGISNGSFTFTLSPGTGQHFMANQPSNQVATHPAVVNGVIPAYSTTTVYYVTPLNQSDSASTNLTPKNSSFGAITSTNASGGWRIFYLNGVYVFVDVNGSIWTGTSLQKMSISTSTLAFGANTVQLAASPGVINGALYLAFVGTGTYEVGTLNIMKTTNGTDWSIVSSFSGTTGGTYIIYPYMTNGVSYTFLASNTGIMKINPAPPALFTLYAAGTNVLN</sequence>